<evidence type="ECO:0000256" key="1">
    <source>
        <dbReference type="ARBA" id="ARBA00022630"/>
    </source>
</evidence>
<dbReference type="Gene3D" id="3.50.50.60">
    <property type="entry name" value="FAD/NAD(P)-binding domain"/>
    <property type="match status" value="2"/>
</dbReference>
<sequence>MERMYDVIIIGGGPAGLAAAVYMARAKYKTLVIEKEKIGGLITITSEVVNYPGVLKTTGKELTEQMRLQAESFGAEFLLAEALESKLDCDIKEVRTDKGTFKSLGVIMAMGAVPRQVGFTGESEYRGRGVAYCATCDGEFFTGLDVFVVGGGFAAAEEAIFLTRYARHVTVLVRGDDFTCAGSIADEVKRHEQITVLYNTAMLEVGGGDVLRYAVYENCKTGERTRYETGDATFGVFVFAGYVPVGGPLLNGLETDCEGYLVTDMDQKTNLDGVYGAGDLCIKNLRQVVTAVSDGAKAATSLEKYAAQLHDKLKLPRFAVTKKQITEPAVKQTEATAADDGAFISEAIKTQLTPVFAKFTDDLLLRAALDNSRAAAEIRGFLNELTPLSAHLRWEEAGEAANGLPYIEVCRADGTSLGFRFHGVPGGHEFNSFIVTLYNAAGPGQAISEEQLAAVKALSGSKKLQVVISLSCTMCPELVMAAGRLAVENDGIETDVFDINLFPELREQYKIMSVPCVIYNDKVSFGKKNIDELLQLIG</sequence>
<protein>
    <submittedName>
        <fullName evidence="5">NAD(P)-binding protein</fullName>
    </submittedName>
</protein>
<dbReference type="EMBL" id="WNBM01000001">
    <property type="protein sequence ID" value="MTT74750.1"/>
    <property type="molecule type" value="Genomic_DNA"/>
</dbReference>
<evidence type="ECO:0000259" key="3">
    <source>
        <dbReference type="Pfam" id="PF07992"/>
    </source>
</evidence>
<accession>A0A7X2XDL0</accession>
<proteinExistence type="predicted"/>
<organism evidence="5 8">
    <name type="scientific">Phascolarctobacterium faecium</name>
    <dbReference type="NCBI Taxonomy" id="33025"/>
    <lineage>
        <taxon>Bacteria</taxon>
        <taxon>Bacillati</taxon>
        <taxon>Bacillota</taxon>
        <taxon>Negativicutes</taxon>
        <taxon>Acidaminococcales</taxon>
        <taxon>Acidaminococcaceae</taxon>
        <taxon>Phascolarctobacterium</taxon>
    </lineage>
</organism>
<dbReference type="InterPro" id="IPR050097">
    <property type="entry name" value="Ferredoxin-NADP_redctase_2"/>
</dbReference>
<keyword evidence="2" id="KW-0560">Oxidoreductase</keyword>
<dbReference type="InterPro" id="IPR036249">
    <property type="entry name" value="Thioredoxin-like_sf"/>
</dbReference>
<feature type="domain" description="Thioredoxin-like fold" evidence="4">
    <location>
        <begin position="463"/>
        <end position="525"/>
    </location>
</feature>
<reference evidence="7 8" key="1">
    <citation type="journal article" date="2019" name="Nat. Med.">
        <title>A library of human gut bacterial isolates paired with longitudinal multiomics data enables mechanistic microbiome research.</title>
        <authorList>
            <person name="Poyet M."/>
            <person name="Groussin M."/>
            <person name="Gibbons S.M."/>
            <person name="Avila-Pacheco J."/>
            <person name="Jiang X."/>
            <person name="Kearney S.M."/>
            <person name="Perrotta A.R."/>
            <person name="Berdy B."/>
            <person name="Zhao S."/>
            <person name="Lieberman T.D."/>
            <person name="Swanson P.K."/>
            <person name="Smith M."/>
            <person name="Roesemann S."/>
            <person name="Alexander J.E."/>
            <person name="Rich S.A."/>
            <person name="Livny J."/>
            <person name="Vlamakis H."/>
            <person name="Clish C."/>
            <person name="Bullock K."/>
            <person name="Deik A."/>
            <person name="Scott J."/>
            <person name="Pierce K.A."/>
            <person name="Xavier R.J."/>
            <person name="Alm E.J."/>
        </authorList>
    </citation>
    <scope>NUCLEOTIDE SEQUENCE [LARGE SCALE GENOMIC DNA]</scope>
    <source>
        <strain evidence="5 8">BIOML-A13</strain>
        <strain evidence="6 7">BIOML-A3</strain>
    </source>
</reference>
<evidence type="ECO:0000313" key="7">
    <source>
        <dbReference type="Proteomes" id="UP000443070"/>
    </source>
</evidence>
<dbReference type="InterPro" id="IPR023753">
    <property type="entry name" value="FAD/NAD-binding_dom"/>
</dbReference>
<dbReference type="InterPro" id="IPR012336">
    <property type="entry name" value="Thioredoxin-like_fold"/>
</dbReference>
<dbReference type="SUPFAM" id="SSF51905">
    <property type="entry name" value="FAD/NAD(P)-binding domain"/>
    <property type="match status" value="1"/>
</dbReference>
<dbReference type="PRINTS" id="PR00469">
    <property type="entry name" value="PNDRDTASEII"/>
</dbReference>
<dbReference type="InterPro" id="IPR036188">
    <property type="entry name" value="FAD/NAD-bd_sf"/>
</dbReference>
<dbReference type="SUPFAM" id="SSF52833">
    <property type="entry name" value="Thioredoxin-like"/>
    <property type="match status" value="2"/>
</dbReference>
<gene>
    <name evidence="5" type="ORF">GMD11_00505</name>
    <name evidence="6" type="ORF">GMD18_00500</name>
</gene>
<dbReference type="Proteomes" id="UP000484547">
    <property type="component" value="Unassembled WGS sequence"/>
</dbReference>
<dbReference type="PRINTS" id="PR00368">
    <property type="entry name" value="FADPNR"/>
</dbReference>
<keyword evidence="7" id="KW-1185">Reference proteome</keyword>
<evidence type="ECO:0000259" key="4">
    <source>
        <dbReference type="Pfam" id="PF13192"/>
    </source>
</evidence>
<dbReference type="GO" id="GO:0016491">
    <property type="term" value="F:oxidoreductase activity"/>
    <property type="evidence" value="ECO:0007669"/>
    <property type="project" value="UniProtKB-KW"/>
</dbReference>
<evidence type="ECO:0000313" key="8">
    <source>
        <dbReference type="Proteomes" id="UP000484547"/>
    </source>
</evidence>
<evidence type="ECO:0000256" key="2">
    <source>
        <dbReference type="ARBA" id="ARBA00023002"/>
    </source>
</evidence>
<dbReference type="Proteomes" id="UP000443070">
    <property type="component" value="Unassembled WGS sequence"/>
</dbReference>
<dbReference type="Gene3D" id="3.40.30.80">
    <property type="match status" value="1"/>
</dbReference>
<dbReference type="Pfam" id="PF13192">
    <property type="entry name" value="Thioredoxin_3"/>
    <property type="match status" value="1"/>
</dbReference>
<dbReference type="RefSeq" id="WP_155163426.1">
    <property type="nucleotide sequence ID" value="NZ_WNBG01000001.1"/>
</dbReference>
<dbReference type="OrthoDB" id="9806179at2"/>
<name>A0A7X2XDL0_9FIRM</name>
<dbReference type="AlphaFoldDB" id="A0A7X2XDL0"/>
<dbReference type="EMBL" id="WNBW01000001">
    <property type="protein sequence ID" value="MTU02881.1"/>
    <property type="molecule type" value="Genomic_DNA"/>
</dbReference>
<keyword evidence="1" id="KW-0285">Flavoprotein</keyword>
<dbReference type="CDD" id="cd02974">
    <property type="entry name" value="AhpF_NTD_N"/>
    <property type="match status" value="1"/>
</dbReference>
<dbReference type="PANTHER" id="PTHR48105">
    <property type="entry name" value="THIOREDOXIN REDUCTASE 1-RELATED-RELATED"/>
    <property type="match status" value="1"/>
</dbReference>
<comment type="caution">
    <text evidence="5">The sequence shown here is derived from an EMBL/GenBank/DDBJ whole genome shotgun (WGS) entry which is preliminary data.</text>
</comment>
<feature type="domain" description="FAD/NAD(P)-binding" evidence="3">
    <location>
        <begin position="5"/>
        <end position="295"/>
    </location>
</feature>
<evidence type="ECO:0000313" key="6">
    <source>
        <dbReference type="EMBL" id="MTU02881.1"/>
    </source>
</evidence>
<evidence type="ECO:0000313" key="5">
    <source>
        <dbReference type="EMBL" id="MTT74750.1"/>
    </source>
</evidence>
<dbReference type="Pfam" id="PF07992">
    <property type="entry name" value="Pyr_redox_2"/>
    <property type="match status" value="1"/>
</dbReference>
<dbReference type="InterPro" id="IPR044142">
    <property type="entry name" value="AhpF_NTD_N"/>
</dbReference>